<feature type="domain" description="Hypervirulence associated protein TUDOR" evidence="2">
    <location>
        <begin position="8"/>
        <end position="66"/>
    </location>
</feature>
<name>A0A1E5QFL3_9CYAN</name>
<sequence length="71" mass="8028">MTEPLKKGDRVEWHSSGGTSRGEIKEVITEPTDFKNHHFAASQEHPEYLVESEKSGKQAIHKAEALKKIQD</sequence>
<feature type="region of interest" description="Disordered" evidence="1">
    <location>
        <begin position="1"/>
        <end position="22"/>
    </location>
</feature>
<gene>
    <name evidence="3" type="ORF">BH720_20095</name>
</gene>
<reference evidence="3" key="1">
    <citation type="submission" date="2016-09" db="EMBL/GenBank/DDBJ databases">
        <title>Draft genome of thermotolerant cyanobacterium Desertifilum sp. strain IPPAS B-1220.</title>
        <authorList>
            <person name="Sinetova M.A."/>
            <person name="Bolakhan K."/>
            <person name="Zayadan B.K."/>
            <person name="Mironov K.S."/>
            <person name="Ustinova V."/>
            <person name="Kupriyanova E.V."/>
            <person name="Sidorov R.A."/>
            <person name="Skrypnik A.N."/>
            <person name="Gogoleva N.E."/>
            <person name="Gogolev Y.V."/>
            <person name="Los D.A."/>
        </authorList>
    </citation>
    <scope>NUCLEOTIDE SEQUENCE [LARGE SCALE GENOMIC DNA]</scope>
    <source>
        <strain evidence="3">IPPAS B-1220</strain>
    </source>
</reference>
<dbReference type="OrthoDB" id="71751at2"/>
<dbReference type="EMBL" id="MJGC01000089">
    <property type="protein sequence ID" value="OEJ73374.1"/>
    <property type="molecule type" value="Genomic_DNA"/>
</dbReference>
<evidence type="ECO:0000313" key="3">
    <source>
        <dbReference type="EMBL" id="OEJ73374.1"/>
    </source>
</evidence>
<accession>A0A1E5QFL3</accession>
<dbReference type="RefSeq" id="WP_069969007.1">
    <property type="nucleotide sequence ID" value="NZ_CM124774.1"/>
</dbReference>
<dbReference type="AlphaFoldDB" id="A0A1E5QFL3"/>
<evidence type="ECO:0000256" key="1">
    <source>
        <dbReference type="SAM" id="MobiDB-lite"/>
    </source>
</evidence>
<dbReference type="STRING" id="1781255.BH720_20095"/>
<feature type="compositionally biased region" description="Basic and acidic residues" evidence="1">
    <location>
        <begin position="1"/>
        <end position="13"/>
    </location>
</feature>
<organism evidence="3">
    <name type="scientific">Desertifilum tharense IPPAS B-1220</name>
    <dbReference type="NCBI Taxonomy" id="1781255"/>
    <lineage>
        <taxon>Bacteria</taxon>
        <taxon>Bacillati</taxon>
        <taxon>Cyanobacteriota</taxon>
        <taxon>Cyanophyceae</taxon>
        <taxon>Desertifilales</taxon>
        <taxon>Desertifilaceae</taxon>
        <taxon>Desertifilum</taxon>
    </lineage>
</organism>
<evidence type="ECO:0000259" key="2">
    <source>
        <dbReference type="Pfam" id="PF11160"/>
    </source>
</evidence>
<comment type="caution">
    <text evidence="3">The sequence shown here is derived from an EMBL/GenBank/DDBJ whole genome shotgun (WGS) entry which is preliminary data.</text>
</comment>
<protein>
    <recommendedName>
        <fullName evidence="2">Hypervirulence associated protein TUDOR domain-containing protein</fullName>
    </recommendedName>
</protein>
<dbReference type="Pfam" id="PF11160">
    <property type="entry name" value="Hva1_TUDOR"/>
    <property type="match status" value="1"/>
</dbReference>
<proteinExistence type="predicted"/>
<dbReference type="Gene3D" id="2.30.30.1060">
    <property type="match status" value="1"/>
</dbReference>
<dbReference type="InterPro" id="IPR021331">
    <property type="entry name" value="Hva1_TUDOR"/>
</dbReference>